<comment type="caution">
    <text evidence="4">Lacks conserved residue(s) required for the propagation of feature annotation.</text>
</comment>
<dbReference type="PRINTS" id="PR00723">
    <property type="entry name" value="SUBTILISIN"/>
</dbReference>
<gene>
    <name evidence="7" type="ORF">ROZALSC1DRAFT_25695</name>
</gene>
<evidence type="ECO:0000313" key="7">
    <source>
        <dbReference type="EMBL" id="RKP16074.1"/>
    </source>
</evidence>
<dbReference type="Pfam" id="PF00082">
    <property type="entry name" value="Peptidase_S8"/>
    <property type="match status" value="1"/>
</dbReference>
<dbReference type="InterPro" id="IPR036852">
    <property type="entry name" value="Peptidase_S8/S53_dom_sf"/>
</dbReference>
<organism evidence="7 8">
    <name type="scientific">Rozella allomycis (strain CSF55)</name>
    <dbReference type="NCBI Taxonomy" id="988480"/>
    <lineage>
        <taxon>Eukaryota</taxon>
        <taxon>Fungi</taxon>
        <taxon>Fungi incertae sedis</taxon>
        <taxon>Cryptomycota</taxon>
        <taxon>Cryptomycota incertae sedis</taxon>
        <taxon>Rozella</taxon>
    </lineage>
</organism>
<feature type="signal peptide" evidence="5">
    <location>
        <begin position="1"/>
        <end position="16"/>
    </location>
</feature>
<dbReference type="InterPro" id="IPR015500">
    <property type="entry name" value="Peptidase_S8_subtilisin-rel"/>
</dbReference>
<keyword evidence="2" id="KW-0378">Hydrolase</keyword>
<keyword evidence="5" id="KW-0732">Signal</keyword>
<evidence type="ECO:0000256" key="4">
    <source>
        <dbReference type="PROSITE-ProRule" id="PRU01240"/>
    </source>
</evidence>
<evidence type="ECO:0000259" key="6">
    <source>
        <dbReference type="Pfam" id="PF00082"/>
    </source>
</evidence>
<dbReference type="PANTHER" id="PTHR42884:SF14">
    <property type="entry name" value="NEUROENDOCRINE CONVERTASE 1"/>
    <property type="match status" value="1"/>
</dbReference>
<dbReference type="GO" id="GO:0016485">
    <property type="term" value="P:protein processing"/>
    <property type="evidence" value="ECO:0007669"/>
    <property type="project" value="TreeGrafter"/>
</dbReference>
<dbReference type="PANTHER" id="PTHR42884">
    <property type="entry name" value="PROPROTEIN CONVERTASE SUBTILISIN/KEXIN-RELATED"/>
    <property type="match status" value="1"/>
</dbReference>
<comment type="similarity">
    <text evidence="4">Belongs to the peptidase S8 family.</text>
</comment>
<evidence type="ECO:0000256" key="5">
    <source>
        <dbReference type="SAM" id="SignalP"/>
    </source>
</evidence>
<dbReference type="EMBL" id="ML007041">
    <property type="protein sequence ID" value="RKP16074.1"/>
    <property type="molecule type" value="Genomic_DNA"/>
</dbReference>
<feature type="non-terminal residue" evidence="7">
    <location>
        <position position="207"/>
    </location>
</feature>
<feature type="chain" id="PRO_5020343652" evidence="5">
    <location>
        <begin position="17"/>
        <end position="207"/>
    </location>
</feature>
<dbReference type="Proteomes" id="UP000281549">
    <property type="component" value="Unassembled WGS sequence"/>
</dbReference>
<evidence type="ECO:0000313" key="8">
    <source>
        <dbReference type="Proteomes" id="UP000281549"/>
    </source>
</evidence>
<protein>
    <submittedName>
        <fullName evidence="7">Subtilisin-like protein</fullName>
    </submittedName>
</protein>
<name>A0A4P9YAV4_ROZAC</name>
<accession>A0A4P9YAV4</accession>
<dbReference type="InterPro" id="IPR000209">
    <property type="entry name" value="Peptidase_S8/S53_dom"/>
</dbReference>
<dbReference type="PROSITE" id="PS51892">
    <property type="entry name" value="SUBTILASE"/>
    <property type="match status" value="1"/>
</dbReference>
<evidence type="ECO:0000256" key="3">
    <source>
        <dbReference type="ARBA" id="ARBA00022825"/>
    </source>
</evidence>
<keyword evidence="1" id="KW-0645">Protease</keyword>
<keyword evidence="3" id="KW-0720">Serine protease</keyword>
<feature type="domain" description="Peptidase S8/S53" evidence="6">
    <location>
        <begin position="133"/>
        <end position="206"/>
    </location>
</feature>
<reference evidence="8" key="1">
    <citation type="journal article" date="2018" name="Nat. Microbiol.">
        <title>Leveraging single-cell genomics to expand the fungal tree of life.</title>
        <authorList>
            <person name="Ahrendt S.R."/>
            <person name="Quandt C.A."/>
            <person name="Ciobanu D."/>
            <person name="Clum A."/>
            <person name="Salamov A."/>
            <person name="Andreopoulos B."/>
            <person name="Cheng J.F."/>
            <person name="Woyke T."/>
            <person name="Pelin A."/>
            <person name="Henrissat B."/>
            <person name="Reynolds N.K."/>
            <person name="Benny G.L."/>
            <person name="Smith M.E."/>
            <person name="James T.Y."/>
            <person name="Grigoriev I.V."/>
        </authorList>
    </citation>
    <scope>NUCLEOTIDE SEQUENCE [LARGE SCALE GENOMIC DNA]</scope>
    <source>
        <strain evidence="8">CSF55</strain>
    </source>
</reference>
<evidence type="ECO:0000256" key="1">
    <source>
        <dbReference type="ARBA" id="ARBA00022670"/>
    </source>
</evidence>
<evidence type="ECO:0000256" key="2">
    <source>
        <dbReference type="ARBA" id="ARBA00022801"/>
    </source>
</evidence>
<sequence>MLLWINILLSLNLINASNIQKILLHDSNELSNFRKMLDCENIEYSFIEIIDINHQKTYQFDLKVPSNVARSSYINERSLLSFNISKPLFLERVKRGIEDPYFKYQWSYTNIGQYDESTTSNDYGLKSYDFLTGKNISIRIIDDGLDVYHFDLKNFNTDLSYNVNDKNYDLMPSDLSMNHGTRCVGQIIAIPDNGYCIAGFAPEASVS</sequence>
<dbReference type="AlphaFoldDB" id="A0A4P9YAV4"/>
<dbReference type="GO" id="GO:0016020">
    <property type="term" value="C:membrane"/>
    <property type="evidence" value="ECO:0007669"/>
    <property type="project" value="TreeGrafter"/>
</dbReference>
<dbReference type="GO" id="GO:0004252">
    <property type="term" value="F:serine-type endopeptidase activity"/>
    <property type="evidence" value="ECO:0007669"/>
    <property type="project" value="InterPro"/>
</dbReference>
<proteinExistence type="inferred from homology"/>
<dbReference type="Gene3D" id="3.40.50.200">
    <property type="entry name" value="Peptidase S8/S53 domain"/>
    <property type="match status" value="1"/>
</dbReference>
<dbReference type="SUPFAM" id="SSF52743">
    <property type="entry name" value="Subtilisin-like"/>
    <property type="match status" value="1"/>
</dbReference>